<feature type="transmembrane region" description="Helical" evidence="6">
    <location>
        <begin position="37"/>
        <end position="57"/>
    </location>
</feature>
<dbReference type="InterPro" id="IPR002781">
    <property type="entry name" value="TM_pro_TauE-like"/>
</dbReference>
<evidence type="ECO:0000256" key="1">
    <source>
        <dbReference type="ARBA" id="ARBA00004141"/>
    </source>
</evidence>
<comment type="similarity">
    <text evidence="2 6">Belongs to the 4-toluene sulfonate uptake permease (TSUP) (TC 2.A.102) family.</text>
</comment>
<dbReference type="PANTHER" id="PTHR43701:SF5">
    <property type="entry name" value="MEMBRANE TRANSPORTER PROTEIN-RELATED"/>
    <property type="match status" value="1"/>
</dbReference>
<evidence type="ECO:0000256" key="4">
    <source>
        <dbReference type="ARBA" id="ARBA00022989"/>
    </source>
</evidence>
<feature type="transmembrane region" description="Helical" evidence="6">
    <location>
        <begin position="163"/>
        <end position="185"/>
    </location>
</feature>
<keyword evidence="3 6" id="KW-0812">Transmembrane</keyword>
<keyword evidence="5 6" id="KW-0472">Membrane</keyword>
<feature type="transmembrane region" description="Helical" evidence="6">
    <location>
        <begin position="6"/>
        <end position="30"/>
    </location>
</feature>
<evidence type="ECO:0000256" key="3">
    <source>
        <dbReference type="ARBA" id="ARBA00022692"/>
    </source>
</evidence>
<feature type="transmembrane region" description="Helical" evidence="6">
    <location>
        <begin position="63"/>
        <end position="84"/>
    </location>
</feature>
<evidence type="ECO:0000256" key="5">
    <source>
        <dbReference type="ARBA" id="ARBA00023136"/>
    </source>
</evidence>
<dbReference type="RefSeq" id="WP_279241797.1">
    <property type="nucleotide sequence ID" value="NZ_CP036501.1"/>
</dbReference>
<evidence type="ECO:0000313" key="7">
    <source>
        <dbReference type="EMBL" id="UZP75313.1"/>
    </source>
</evidence>
<reference evidence="7 8" key="1">
    <citation type="submission" date="2019-02" db="EMBL/GenBank/DDBJ databases">
        <title>Halieaceae_genomes.</title>
        <authorList>
            <person name="Li S.-H."/>
        </authorList>
    </citation>
    <scope>NUCLEOTIDE SEQUENCE [LARGE SCALE GENOMIC DNA]</scope>
    <source>
        <strain evidence="7 8">JH123</strain>
    </source>
</reference>
<name>A0ABY6QA99_9GAMM</name>
<evidence type="ECO:0000313" key="8">
    <source>
        <dbReference type="Proteomes" id="UP001317963"/>
    </source>
</evidence>
<dbReference type="Proteomes" id="UP001317963">
    <property type="component" value="Chromosome"/>
</dbReference>
<gene>
    <name evidence="7" type="ORF">E0F26_11455</name>
</gene>
<comment type="subcellular location">
    <subcellularLocation>
        <location evidence="6">Cell membrane</location>
        <topology evidence="6">Multi-pass membrane protein</topology>
    </subcellularLocation>
    <subcellularLocation>
        <location evidence="1">Membrane</location>
        <topology evidence="1">Multi-pass membrane protein</topology>
    </subcellularLocation>
</comment>
<dbReference type="PANTHER" id="PTHR43701">
    <property type="entry name" value="MEMBRANE TRANSPORTER PROTEIN MJ0441-RELATED"/>
    <property type="match status" value="1"/>
</dbReference>
<keyword evidence="4 6" id="KW-1133">Transmembrane helix</keyword>
<evidence type="ECO:0000256" key="2">
    <source>
        <dbReference type="ARBA" id="ARBA00009142"/>
    </source>
</evidence>
<sequence length="250" mass="26272">MLPVAFFFVAVIYSAVGFGGGSTYIALLALSGQPAELIPLVALPCNILVVSLGSYFAVNRRDFDWRMAIPFLASSVPMAFLGGIIPIDERFYFLVLGSSLTLAGVSLCIRRAPDESIVGAKSWRLAAIIGGGLGLLSGMVGIGGGIFLAPILHYLRWASSKTIAALCSFFILINSFSGLAGQLLKSGADEAFLQVMSALPLLGAVLLGGVIGGRFVIEGVAHQRVAQLTGALVLLVGLRILWTWTPYGLI</sequence>
<keyword evidence="6" id="KW-1003">Cell membrane</keyword>
<proteinExistence type="inferred from homology"/>
<dbReference type="InterPro" id="IPR051598">
    <property type="entry name" value="TSUP/Inactive_protease-like"/>
</dbReference>
<feature type="transmembrane region" description="Helical" evidence="6">
    <location>
        <begin position="91"/>
        <end position="113"/>
    </location>
</feature>
<organism evidence="7 8">
    <name type="scientific">Candidatus Paraluminiphilus aquimaris</name>
    <dbReference type="NCBI Taxonomy" id="2518994"/>
    <lineage>
        <taxon>Bacteria</taxon>
        <taxon>Pseudomonadati</taxon>
        <taxon>Pseudomonadota</taxon>
        <taxon>Gammaproteobacteria</taxon>
        <taxon>Cellvibrionales</taxon>
        <taxon>Halieaceae</taxon>
        <taxon>Candidatus Paraluminiphilus</taxon>
    </lineage>
</organism>
<feature type="transmembrane region" description="Helical" evidence="6">
    <location>
        <begin position="191"/>
        <end position="213"/>
    </location>
</feature>
<accession>A0ABY6QA99</accession>
<protein>
    <recommendedName>
        <fullName evidence="6">Probable membrane transporter protein</fullName>
    </recommendedName>
</protein>
<evidence type="ECO:0000256" key="6">
    <source>
        <dbReference type="RuleBase" id="RU363041"/>
    </source>
</evidence>
<feature type="transmembrane region" description="Helical" evidence="6">
    <location>
        <begin position="125"/>
        <end position="151"/>
    </location>
</feature>
<feature type="transmembrane region" description="Helical" evidence="6">
    <location>
        <begin position="225"/>
        <end position="244"/>
    </location>
</feature>
<keyword evidence="8" id="KW-1185">Reference proteome</keyword>
<dbReference type="EMBL" id="CP036501">
    <property type="protein sequence ID" value="UZP75313.1"/>
    <property type="molecule type" value="Genomic_DNA"/>
</dbReference>
<dbReference type="Pfam" id="PF01925">
    <property type="entry name" value="TauE"/>
    <property type="match status" value="1"/>
</dbReference>